<proteinExistence type="predicted"/>
<evidence type="ECO:0000313" key="1">
    <source>
        <dbReference type="EMBL" id="TWI87801.1"/>
    </source>
</evidence>
<name>A0A562T2A5_CHIJA</name>
<reference evidence="1 2" key="1">
    <citation type="journal article" date="2013" name="Stand. Genomic Sci.">
        <title>Genomic Encyclopedia of Type Strains, Phase I: The one thousand microbial genomes (KMG-I) project.</title>
        <authorList>
            <person name="Kyrpides N.C."/>
            <person name="Woyke T."/>
            <person name="Eisen J.A."/>
            <person name="Garrity G."/>
            <person name="Lilburn T.G."/>
            <person name="Beck B.J."/>
            <person name="Whitman W.B."/>
            <person name="Hugenholtz P."/>
            <person name="Klenk H.P."/>
        </authorList>
    </citation>
    <scope>NUCLEOTIDE SEQUENCE [LARGE SCALE GENOMIC DNA]</scope>
    <source>
        <strain evidence="1 2">DSM 13484</strain>
    </source>
</reference>
<dbReference type="AlphaFoldDB" id="A0A562T2A5"/>
<sequence length="95" mass="11180">MSNTENEKNRQIEPLDYPLLLSMATETLYEVLGYITHQEIAETEKTEPDQQKLLSLRELSEEVNSLLAYQHLFQSPETLKEIHEKYSVLLKNRED</sequence>
<gene>
    <name evidence="1" type="ORF">LX66_1872</name>
</gene>
<accession>A0A562T2A5</accession>
<dbReference type="RefSeq" id="WP_145712239.1">
    <property type="nucleotide sequence ID" value="NZ_BAAAFY010000001.1"/>
</dbReference>
<protein>
    <submittedName>
        <fullName evidence="1">Uncharacterized protein</fullName>
    </submittedName>
</protein>
<keyword evidence="2" id="KW-1185">Reference proteome</keyword>
<dbReference type="Proteomes" id="UP000316778">
    <property type="component" value="Unassembled WGS sequence"/>
</dbReference>
<dbReference type="EMBL" id="VLLG01000003">
    <property type="protein sequence ID" value="TWI87801.1"/>
    <property type="molecule type" value="Genomic_DNA"/>
</dbReference>
<comment type="caution">
    <text evidence="1">The sequence shown here is derived from an EMBL/GenBank/DDBJ whole genome shotgun (WGS) entry which is preliminary data.</text>
</comment>
<organism evidence="1 2">
    <name type="scientific">Chitinophaga japonensis</name>
    <name type="common">Flexibacter japonensis</name>
    <dbReference type="NCBI Taxonomy" id="104662"/>
    <lineage>
        <taxon>Bacteria</taxon>
        <taxon>Pseudomonadati</taxon>
        <taxon>Bacteroidota</taxon>
        <taxon>Chitinophagia</taxon>
        <taxon>Chitinophagales</taxon>
        <taxon>Chitinophagaceae</taxon>
        <taxon>Chitinophaga</taxon>
    </lineage>
</organism>
<evidence type="ECO:0000313" key="2">
    <source>
        <dbReference type="Proteomes" id="UP000316778"/>
    </source>
</evidence>